<gene>
    <name evidence="1" type="ORF">CYMTET_33034</name>
</gene>
<dbReference type="AlphaFoldDB" id="A0AAE0FE48"/>
<comment type="caution">
    <text evidence="1">The sequence shown here is derived from an EMBL/GenBank/DDBJ whole genome shotgun (WGS) entry which is preliminary data.</text>
</comment>
<name>A0AAE0FE48_9CHLO</name>
<keyword evidence="2" id="KW-1185">Reference proteome</keyword>
<organism evidence="1 2">
    <name type="scientific">Cymbomonas tetramitiformis</name>
    <dbReference type="NCBI Taxonomy" id="36881"/>
    <lineage>
        <taxon>Eukaryota</taxon>
        <taxon>Viridiplantae</taxon>
        <taxon>Chlorophyta</taxon>
        <taxon>Pyramimonadophyceae</taxon>
        <taxon>Pyramimonadales</taxon>
        <taxon>Pyramimonadaceae</taxon>
        <taxon>Cymbomonas</taxon>
    </lineage>
</organism>
<dbReference type="Proteomes" id="UP001190700">
    <property type="component" value="Unassembled WGS sequence"/>
</dbReference>
<feature type="non-terminal residue" evidence="1">
    <location>
        <position position="1"/>
    </location>
</feature>
<evidence type="ECO:0000313" key="1">
    <source>
        <dbReference type="EMBL" id="KAK3257894.1"/>
    </source>
</evidence>
<accession>A0AAE0FE48</accession>
<dbReference type="EMBL" id="LGRX02019993">
    <property type="protein sequence ID" value="KAK3257894.1"/>
    <property type="molecule type" value="Genomic_DNA"/>
</dbReference>
<dbReference type="GO" id="GO:0003676">
    <property type="term" value="F:nucleic acid binding"/>
    <property type="evidence" value="ECO:0007669"/>
    <property type="project" value="InterPro"/>
</dbReference>
<sequence>GRVSAAQLMAHRSVLEAQDEFGEVHWEVAWSLELLGSIYLACQDKESAIDLLAEALRMNYDLLGAGEQAGPGGQGSLKELQAKVVEAYEQGEGSPDDLLLYLQATDLYLEDYELASAAHLDAIEDFLAFLLTLPVAGCAGWCLAYKLPMWAFFKQTKSQKSAKRIAAGSSQEALARSGNGTWCTSGKAGFFAWADDTSASAETVPVHAPHVLGKRNTSERPQPPPVASSGDAGGAVLICYTDGSCKANRDVARTNPPAGWGLVVLRGAEGSEDARAELLGELWGPVEKDRASPYFLGAEVGSNNTGELSAIGEAFLWILENDRTPTPIDADSLASGFPSRLRDSITETLAAPLRISPGSSAQSLAAGFHYLSSGISEDLRAAFLRASSL</sequence>
<protein>
    <submittedName>
        <fullName evidence="1">Uncharacterized protein</fullName>
    </submittedName>
</protein>
<reference evidence="1 2" key="1">
    <citation type="journal article" date="2015" name="Genome Biol. Evol.">
        <title>Comparative Genomics of a Bacterivorous Green Alga Reveals Evolutionary Causalities and Consequences of Phago-Mixotrophic Mode of Nutrition.</title>
        <authorList>
            <person name="Burns J.A."/>
            <person name="Paasch A."/>
            <person name="Narechania A."/>
            <person name="Kim E."/>
        </authorList>
    </citation>
    <scope>NUCLEOTIDE SEQUENCE [LARGE SCALE GENOMIC DNA]</scope>
    <source>
        <strain evidence="1 2">PLY_AMNH</strain>
    </source>
</reference>
<evidence type="ECO:0000313" key="2">
    <source>
        <dbReference type="Proteomes" id="UP001190700"/>
    </source>
</evidence>
<dbReference type="InterPro" id="IPR036397">
    <property type="entry name" value="RNaseH_sf"/>
</dbReference>
<proteinExistence type="predicted"/>
<dbReference type="Gene3D" id="3.30.420.10">
    <property type="entry name" value="Ribonuclease H-like superfamily/Ribonuclease H"/>
    <property type="match status" value="1"/>
</dbReference>